<proteinExistence type="predicted"/>
<dbReference type="Proteomes" id="UP000235682">
    <property type="component" value="Unassembled WGS sequence"/>
</dbReference>
<organism evidence="1 2">
    <name type="scientific">Dolosicoccus paucivorans</name>
    <dbReference type="NCBI Taxonomy" id="84521"/>
    <lineage>
        <taxon>Bacteria</taxon>
        <taxon>Bacillati</taxon>
        <taxon>Bacillota</taxon>
        <taxon>Bacilli</taxon>
        <taxon>Lactobacillales</taxon>
        <taxon>Aerococcaceae</taxon>
        <taxon>Dolosicoccus</taxon>
    </lineage>
</organism>
<reference evidence="1 2" key="1">
    <citation type="submission" date="2017-09" db="EMBL/GenBank/DDBJ databases">
        <title>Bacterial strain isolated from the female urinary microbiota.</title>
        <authorList>
            <person name="Thomas-White K."/>
            <person name="Kumar N."/>
            <person name="Forster S."/>
            <person name="Putonti C."/>
            <person name="Lawley T."/>
            <person name="Wolfe A.J."/>
        </authorList>
    </citation>
    <scope>NUCLEOTIDE SEQUENCE [LARGE SCALE GENOMIC DNA]</scope>
    <source>
        <strain evidence="1 2">UMB0852</strain>
    </source>
</reference>
<dbReference type="AlphaFoldDB" id="A0A2N6SKV8"/>
<gene>
    <name evidence="1" type="ORF">CJ205_08425</name>
</gene>
<evidence type="ECO:0000313" key="1">
    <source>
        <dbReference type="EMBL" id="PMC56321.1"/>
    </source>
</evidence>
<accession>A0A2N6SKV8</accession>
<protein>
    <submittedName>
        <fullName evidence="1">Uncharacterized protein</fullName>
    </submittedName>
</protein>
<name>A0A2N6SKV8_9LACT</name>
<dbReference type="EMBL" id="PNHE01000066">
    <property type="protein sequence ID" value="PMC56321.1"/>
    <property type="molecule type" value="Genomic_DNA"/>
</dbReference>
<dbReference type="RefSeq" id="WP_102233409.1">
    <property type="nucleotide sequence ID" value="NZ_PNHE01000066.1"/>
</dbReference>
<evidence type="ECO:0000313" key="2">
    <source>
        <dbReference type="Proteomes" id="UP000235682"/>
    </source>
</evidence>
<sequence length="103" mass="12046">MAEESTRTILQRAEDDKKNHVEDDIRSRLRGFARTIPSFLMAYGTPETTLDNFDQTINNAVFQEVTGITLDQFRTLRDEYRFFDEVVFNESVQEFLNKKSSIS</sequence>
<comment type="caution">
    <text evidence="1">The sequence shown here is derived from an EMBL/GenBank/DDBJ whole genome shotgun (WGS) entry which is preliminary data.</text>
</comment>
<keyword evidence="2" id="KW-1185">Reference proteome</keyword>